<dbReference type="PROSITE" id="PS51186">
    <property type="entry name" value="GNAT"/>
    <property type="match status" value="1"/>
</dbReference>
<name>A0A9D1I004_9ACTN</name>
<dbReference type="InterPro" id="IPR000182">
    <property type="entry name" value="GNAT_dom"/>
</dbReference>
<evidence type="ECO:0000313" key="2">
    <source>
        <dbReference type="EMBL" id="HIU24390.1"/>
    </source>
</evidence>
<feature type="domain" description="N-acetyltransferase" evidence="1">
    <location>
        <begin position="137"/>
        <end position="274"/>
    </location>
</feature>
<dbReference type="InterPro" id="IPR016181">
    <property type="entry name" value="Acyl_CoA_acyltransferase"/>
</dbReference>
<dbReference type="Pfam" id="PF00583">
    <property type="entry name" value="Acetyltransf_1"/>
    <property type="match status" value="1"/>
</dbReference>
<dbReference type="GO" id="GO:0016747">
    <property type="term" value="F:acyltransferase activity, transferring groups other than amino-acyl groups"/>
    <property type="evidence" value="ECO:0007669"/>
    <property type="project" value="InterPro"/>
</dbReference>
<protein>
    <submittedName>
        <fullName evidence="2">GNAT family N-acetyltransferase</fullName>
    </submittedName>
</protein>
<dbReference type="Gene3D" id="3.40.630.30">
    <property type="match status" value="1"/>
</dbReference>
<gene>
    <name evidence="2" type="ORF">IAD17_05665</name>
</gene>
<dbReference type="EMBL" id="DVMQ01000017">
    <property type="protein sequence ID" value="HIU24390.1"/>
    <property type="molecule type" value="Genomic_DNA"/>
</dbReference>
<accession>A0A9D1I004</accession>
<dbReference type="SUPFAM" id="SSF55729">
    <property type="entry name" value="Acyl-CoA N-acyltransferases (Nat)"/>
    <property type="match status" value="1"/>
</dbReference>
<dbReference type="AlphaFoldDB" id="A0A9D1I004"/>
<comment type="caution">
    <text evidence="2">The sequence shown here is derived from an EMBL/GenBank/DDBJ whole genome shotgun (WGS) entry which is preliminary data.</text>
</comment>
<dbReference type="Proteomes" id="UP000824078">
    <property type="component" value="Unassembled WGS sequence"/>
</dbReference>
<reference evidence="2" key="1">
    <citation type="submission" date="2020-10" db="EMBL/GenBank/DDBJ databases">
        <authorList>
            <person name="Gilroy R."/>
        </authorList>
    </citation>
    <scope>NUCLEOTIDE SEQUENCE</scope>
    <source>
        <strain evidence="2">ChiHjej12B11-29160</strain>
    </source>
</reference>
<reference evidence="2" key="2">
    <citation type="journal article" date="2021" name="PeerJ">
        <title>Extensive microbial diversity within the chicken gut microbiome revealed by metagenomics and culture.</title>
        <authorList>
            <person name="Gilroy R."/>
            <person name="Ravi A."/>
            <person name="Getino M."/>
            <person name="Pursley I."/>
            <person name="Horton D.L."/>
            <person name="Alikhan N.F."/>
            <person name="Baker D."/>
            <person name="Gharbi K."/>
            <person name="Hall N."/>
            <person name="Watson M."/>
            <person name="Adriaenssens E.M."/>
            <person name="Foster-Nyarko E."/>
            <person name="Jarju S."/>
            <person name="Secka A."/>
            <person name="Antonio M."/>
            <person name="Oren A."/>
            <person name="Chaudhuri R.R."/>
            <person name="La Ragione R."/>
            <person name="Hildebrand F."/>
            <person name="Pallen M.J."/>
        </authorList>
    </citation>
    <scope>NUCLEOTIDE SEQUENCE</scope>
    <source>
        <strain evidence="2">ChiHjej12B11-29160</strain>
    </source>
</reference>
<proteinExistence type="predicted"/>
<sequence>MIKPRLLTEQDREKVLEYVSDEPEMAVFITGDIEQFGMKDPVSVYAFENPDGSWDSIVLRFYANYVCYSPNDWFDAASVAEFIRDSTGNSFFGSINGKYQVIAALAGYLDELDMRSLNLAKCTHLKLDKVAPPPDGTAIRKLTPENYDELFALLGAMDEYRGLYSDKRAISLAKLQKAADEAHGCLTYGAFSDGVLVSTAATSAVSSESAMVVGVGTRNDMRGYGFATAVVAQLCKDAFDSGMKFLTLFYENPSAGRIYQRIGFEPAGRYAMLR</sequence>
<evidence type="ECO:0000259" key="1">
    <source>
        <dbReference type="PROSITE" id="PS51186"/>
    </source>
</evidence>
<organism evidence="2 3">
    <name type="scientific">Candidatus Coprovicinus avistercoris</name>
    <dbReference type="NCBI Taxonomy" id="2840754"/>
    <lineage>
        <taxon>Bacteria</taxon>
        <taxon>Bacillati</taxon>
        <taxon>Actinomycetota</taxon>
        <taxon>Coriobacteriia</taxon>
        <taxon>Coriobacteriales</taxon>
        <taxon>Coriobacteriaceae</taxon>
        <taxon>Coriobacteriaceae incertae sedis</taxon>
        <taxon>Candidatus Coprovicinus</taxon>
    </lineage>
</organism>
<evidence type="ECO:0000313" key="3">
    <source>
        <dbReference type="Proteomes" id="UP000824078"/>
    </source>
</evidence>